<keyword evidence="2" id="KW-0614">Plasmid</keyword>
<feature type="compositionally biased region" description="Basic and acidic residues" evidence="1">
    <location>
        <begin position="1"/>
        <end position="16"/>
    </location>
</feature>
<protein>
    <submittedName>
        <fullName evidence="2">Uncharacterized protein</fullName>
    </submittedName>
</protein>
<dbReference type="EMBL" id="CP120375">
    <property type="protein sequence ID" value="WEX91561.1"/>
    <property type="molecule type" value="Genomic_DNA"/>
</dbReference>
<dbReference type="RefSeq" id="WP_280663521.1">
    <property type="nucleotide sequence ID" value="NZ_CP120375.1"/>
</dbReference>
<dbReference type="Proteomes" id="UP001229355">
    <property type="component" value="Plasmid unnamed"/>
</dbReference>
<accession>A0ABY8DKX4</accession>
<feature type="region of interest" description="Disordered" evidence="1">
    <location>
        <begin position="1"/>
        <end position="22"/>
    </location>
</feature>
<proteinExistence type="predicted"/>
<evidence type="ECO:0000256" key="1">
    <source>
        <dbReference type="SAM" id="MobiDB-lite"/>
    </source>
</evidence>
<keyword evidence="3" id="KW-1185">Reference proteome</keyword>
<reference evidence="2 3" key="1">
    <citation type="submission" date="2023-03" db="EMBL/GenBank/DDBJ databases">
        <authorList>
            <person name="Kaur S."/>
            <person name="Espinosa-Saiz D."/>
            <person name="Velazquez E."/>
            <person name="Menendez E."/>
            <person name="diCenzo G.C."/>
        </authorList>
    </citation>
    <scope>NUCLEOTIDE SEQUENCE [LARGE SCALE GENOMIC DNA]</scope>
    <source>
        <strain evidence="2 3">LMG 24692</strain>
        <plasmid evidence="2 3">unnamed</plasmid>
    </source>
</reference>
<name>A0ABY8DKX4_9HYPH</name>
<organism evidence="2 3">
    <name type="scientific">Sinorhizobium garamanticum</name>
    <dbReference type="NCBI Taxonomy" id="680247"/>
    <lineage>
        <taxon>Bacteria</taxon>
        <taxon>Pseudomonadati</taxon>
        <taxon>Pseudomonadota</taxon>
        <taxon>Alphaproteobacteria</taxon>
        <taxon>Hyphomicrobiales</taxon>
        <taxon>Rhizobiaceae</taxon>
        <taxon>Sinorhizobium/Ensifer group</taxon>
        <taxon>Sinorhizobium</taxon>
    </lineage>
</organism>
<evidence type="ECO:0000313" key="3">
    <source>
        <dbReference type="Proteomes" id="UP001229355"/>
    </source>
</evidence>
<evidence type="ECO:0000313" key="2">
    <source>
        <dbReference type="EMBL" id="WEX91561.1"/>
    </source>
</evidence>
<geneLocation type="plasmid" evidence="2 3">
    <name>unnamed</name>
</geneLocation>
<sequence>MELRSLLRDPSQDRRSVTGSSLEAHPRDATLAKLDSVESNWRWTLSSDTPEDSSLIYRRQGLQSAWLTSVEHSVSLQALSRRDTALISFFFVLAGKIELTNRRTRKTLSISPNHVASTRQSAGSRMAIGSGSSWLAFHIPEPALRRNFEDLTVSCVQEFALPPTRFCDDSAQGR</sequence>
<gene>
    <name evidence="2" type="ORF">PZN02_006389</name>
</gene>